<dbReference type="Proteomes" id="UP000605201">
    <property type="component" value="Unassembled WGS sequence"/>
</dbReference>
<reference evidence="1 2" key="1">
    <citation type="submission" date="2020-08" db="EMBL/GenBank/DDBJ databases">
        <title>Bridging the membrane lipid divide: bacteria of the FCB group superphylum have the potential to synthesize archaeal ether lipids.</title>
        <authorList>
            <person name="Villanueva L."/>
            <person name="Von Meijenfeldt F.A.B."/>
            <person name="Westbye A.B."/>
            <person name="Yadav S."/>
            <person name="Hopmans E.C."/>
            <person name="Dutilh B.E."/>
            <person name="Sinninghe Damste J.S."/>
        </authorList>
    </citation>
    <scope>NUCLEOTIDE SEQUENCE [LARGE SCALE GENOMIC DNA]</scope>
    <source>
        <strain evidence="1">NIOZ-UU17</strain>
    </source>
</reference>
<evidence type="ECO:0000313" key="2">
    <source>
        <dbReference type="Proteomes" id="UP000605201"/>
    </source>
</evidence>
<organism evidence="1 2">
    <name type="scientific">Candidatus Desulfatibia vada</name>
    <dbReference type="NCBI Taxonomy" id="2841696"/>
    <lineage>
        <taxon>Bacteria</taxon>
        <taxon>Pseudomonadati</taxon>
        <taxon>Thermodesulfobacteriota</taxon>
        <taxon>Desulfobacteria</taxon>
        <taxon>Desulfobacterales</taxon>
        <taxon>Desulfobacterales incertae sedis</taxon>
        <taxon>Candidatus Desulfatibia</taxon>
    </lineage>
</organism>
<dbReference type="EMBL" id="JACNIG010000248">
    <property type="protein sequence ID" value="MBC8432843.1"/>
    <property type="molecule type" value="Genomic_DNA"/>
</dbReference>
<accession>A0A8J6P1W2</accession>
<gene>
    <name evidence="1" type="ORF">H8D96_13105</name>
</gene>
<evidence type="ECO:0000313" key="1">
    <source>
        <dbReference type="EMBL" id="MBC8432843.1"/>
    </source>
</evidence>
<comment type="caution">
    <text evidence="1">The sequence shown here is derived from an EMBL/GenBank/DDBJ whole genome shotgun (WGS) entry which is preliminary data.</text>
</comment>
<name>A0A8J6P1W2_9BACT</name>
<protein>
    <submittedName>
        <fullName evidence="1">Uncharacterized protein</fullName>
    </submittedName>
</protein>
<sequence>MKGVKKVTSGFKGFREINTVTYDAGIITPDEMVSALKNYGTYIGIADE</sequence>
<dbReference type="AlphaFoldDB" id="A0A8J6P1W2"/>
<proteinExistence type="predicted"/>